<accession>C0INT2</accession>
<proteinExistence type="predicted"/>
<dbReference type="Pfam" id="PF20043">
    <property type="entry name" value="DUF6445"/>
    <property type="match status" value="1"/>
</dbReference>
<reference evidence="1" key="1">
    <citation type="journal article" date="2009" name="ISME J.">
        <title>Functional metagenomics reveals diverse beta-lactamases in a remote Alaskan soil.</title>
        <authorList>
            <person name="Allen H.K."/>
            <person name="Moe L.A."/>
            <person name="Rodbumrer J."/>
            <person name="Gaarder A."/>
            <person name="Handelsman J."/>
        </authorList>
    </citation>
    <scope>NUCLEOTIDE SEQUENCE</scope>
</reference>
<sequence>MFNPDALIRQAEIGDGRYCIVVDNLLLEPHRMVAEAVARRAAFAPAPVNCYPGMEQPLPPDFDAQLDAFFMRHLRPAFNAQQTLGMATRMSMVTLRPEELMPQQRICHRDARGCPPGEGAAASVLYLFEDERLGGTSFYRPLRHPEEIDFLLHQARLMENTAFSKVIGAEPAYYNGDGRYFEKICSVPAAWNRAIFYDATTFHSGQIDAPELLDADPARGRLTINAFIRYRK</sequence>
<name>C0INT2_9BACT</name>
<dbReference type="EMBL" id="EU408357">
    <property type="protein sequence ID" value="ACN58968.1"/>
    <property type="molecule type" value="Genomic_DNA"/>
</dbReference>
<dbReference type="InterPro" id="IPR045617">
    <property type="entry name" value="DUF6445"/>
</dbReference>
<evidence type="ECO:0000313" key="1">
    <source>
        <dbReference type="EMBL" id="ACN58968.1"/>
    </source>
</evidence>
<organism evidence="1">
    <name type="scientific">uncultured bacterium BLR10</name>
    <dbReference type="NCBI Taxonomy" id="506513"/>
    <lineage>
        <taxon>Bacteria</taxon>
        <taxon>environmental samples</taxon>
    </lineage>
</organism>
<protein>
    <submittedName>
        <fullName evidence="1">Uncharacterized protein</fullName>
    </submittedName>
</protein>
<gene>
    <name evidence="1" type="ORF">AKSOIL_0189</name>
</gene>
<dbReference type="AlphaFoldDB" id="C0INT2"/>